<dbReference type="PROSITE" id="PS50802">
    <property type="entry name" value="OTU"/>
    <property type="match status" value="1"/>
</dbReference>
<sequence>MGKPVNSKSIMSDGNDLFRALSFAISQRQEYHLQVRKKIVDHILHISKDLSSYVPDPFENAAEYVRIRKMKVPKTLGTELEILAASHFMHADIYTFANNKWIKYSAHQIDKDINVENEAIYLQHDEKSSHYEVVMDVEGNSICNLQEKSKENEDCTSVEYELDQISRNNCIDTKNNNTLLNETQVDLTVLRRKRKREL</sequence>
<evidence type="ECO:0000259" key="1">
    <source>
        <dbReference type="PROSITE" id="PS50802"/>
    </source>
</evidence>
<keyword evidence="3" id="KW-1185">Reference proteome</keyword>
<dbReference type="SUPFAM" id="SSF54001">
    <property type="entry name" value="Cysteine proteinases"/>
    <property type="match status" value="1"/>
</dbReference>
<dbReference type="Pfam" id="PF02338">
    <property type="entry name" value="OTU"/>
    <property type="match status" value="1"/>
</dbReference>
<dbReference type="Proteomes" id="UP000507470">
    <property type="component" value="Unassembled WGS sequence"/>
</dbReference>
<gene>
    <name evidence="2" type="ORF">MCOR_27191</name>
</gene>
<evidence type="ECO:0000313" key="2">
    <source>
        <dbReference type="EMBL" id="CAC5392243.1"/>
    </source>
</evidence>
<dbReference type="AlphaFoldDB" id="A0A6J8C797"/>
<dbReference type="InterPro" id="IPR038765">
    <property type="entry name" value="Papain-like_cys_pep_sf"/>
</dbReference>
<dbReference type="GO" id="GO:0004843">
    <property type="term" value="F:cysteine-type deubiquitinase activity"/>
    <property type="evidence" value="ECO:0007669"/>
    <property type="project" value="TreeGrafter"/>
</dbReference>
<dbReference type="PANTHER" id="PTHR12419">
    <property type="entry name" value="OTU DOMAIN CONTAINING PROTEIN"/>
    <property type="match status" value="1"/>
</dbReference>
<name>A0A6J8C797_MYTCO</name>
<feature type="domain" description="OTU" evidence="1">
    <location>
        <begin position="5"/>
        <end position="137"/>
    </location>
</feature>
<dbReference type="InterPro" id="IPR050704">
    <property type="entry name" value="Peptidase_C85-like"/>
</dbReference>
<protein>
    <recommendedName>
        <fullName evidence="1">OTU domain-containing protein</fullName>
    </recommendedName>
</protein>
<dbReference type="CDD" id="cd22755">
    <property type="entry name" value="OTU_CeDUB-like"/>
    <property type="match status" value="1"/>
</dbReference>
<organism evidence="2 3">
    <name type="scientific">Mytilus coruscus</name>
    <name type="common">Sea mussel</name>
    <dbReference type="NCBI Taxonomy" id="42192"/>
    <lineage>
        <taxon>Eukaryota</taxon>
        <taxon>Metazoa</taxon>
        <taxon>Spiralia</taxon>
        <taxon>Lophotrochozoa</taxon>
        <taxon>Mollusca</taxon>
        <taxon>Bivalvia</taxon>
        <taxon>Autobranchia</taxon>
        <taxon>Pteriomorphia</taxon>
        <taxon>Mytilida</taxon>
        <taxon>Mytiloidea</taxon>
        <taxon>Mytilidae</taxon>
        <taxon>Mytilinae</taxon>
        <taxon>Mytilus</taxon>
    </lineage>
</organism>
<evidence type="ECO:0000313" key="3">
    <source>
        <dbReference type="Proteomes" id="UP000507470"/>
    </source>
</evidence>
<accession>A0A6J8C797</accession>
<proteinExistence type="predicted"/>
<dbReference type="EMBL" id="CACVKT020004932">
    <property type="protein sequence ID" value="CAC5392243.1"/>
    <property type="molecule type" value="Genomic_DNA"/>
</dbReference>
<dbReference type="GO" id="GO:0016579">
    <property type="term" value="P:protein deubiquitination"/>
    <property type="evidence" value="ECO:0007669"/>
    <property type="project" value="TreeGrafter"/>
</dbReference>
<dbReference type="OrthoDB" id="6137149at2759"/>
<dbReference type="InterPro" id="IPR003323">
    <property type="entry name" value="OTU_dom"/>
</dbReference>
<reference evidence="2 3" key="1">
    <citation type="submission" date="2020-06" db="EMBL/GenBank/DDBJ databases">
        <authorList>
            <person name="Li R."/>
            <person name="Bekaert M."/>
        </authorList>
    </citation>
    <scope>NUCLEOTIDE SEQUENCE [LARGE SCALE GENOMIC DNA]</scope>
    <source>
        <strain evidence="3">wild</strain>
    </source>
</reference>
<dbReference type="Gene3D" id="3.90.70.80">
    <property type="match status" value="1"/>
</dbReference>